<keyword evidence="1" id="KW-0863">Zinc-finger</keyword>
<feature type="compositionally biased region" description="Low complexity" evidence="2">
    <location>
        <begin position="125"/>
        <end position="143"/>
    </location>
</feature>
<keyword evidence="1" id="KW-0862">Zinc</keyword>
<accession>A0A8J4LSR8</accession>
<feature type="region of interest" description="Disordered" evidence="2">
    <location>
        <begin position="58"/>
        <end position="143"/>
    </location>
</feature>
<evidence type="ECO:0000256" key="1">
    <source>
        <dbReference type="PROSITE-ProRule" id="PRU00047"/>
    </source>
</evidence>
<protein>
    <recommendedName>
        <fullName evidence="3">CCHC-type domain-containing protein</fullName>
    </recommendedName>
</protein>
<dbReference type="SMART" id="SM00343">
    <property type="entry name" value="ZnF_C2HC"/>
    <property type="match status" value="1"/>
</dbReference>
<reference evidence="4" key="1">
    <citation type="journal article" date="2021" name="Proc. Natl. Acad. Sci. U.S.A.">
        <title>Three genomes in the algal genus Volvox reveal the fate of a haploid sex-determining region after a transition to homothallism.</title>
        <authorList>
            <person name="Yamamoto K."/>
            <person name="Hamaji T."/>
            <person name="Kawai-Toyooka H."/>
            <person name="Matsuzaki R."/>
            <person name="Takahashi F."/>
            <person name="Nishimura Y."/>
            <person name="Kawachi M."/>
            <person name="Noguchi H."/>
            <person name="Minakuchi Y."/>
            <person name="Umen J.G."/>
            <person name="Toyoda A."/>
            <person name="Nozaki H."/>
        </authorList>
    </citation>
    <scope>NUCLEOTIDE SEQUENCE</scope>
    <source>
        <strain evidence="4">NIES-3785</strain>
    </source>
</reference>
<evidence type="ECO:0000256" key="2">
    <source>
        <dbReference type="SAM" id="MobiDB-lite"/>
    </source>
</evidence>
<comment type="caution">
    <text evidence="4">The sequence shown here is derived from an EMBL/GenBank/DDBJ whole genome shotgun (WGS) entry which is preliminary data.</text>
</comment>
<feature type="domain" description="CCHC-type" evidence="3">
    <location>
        <begin position="285"/>
        <end position="301"/>
    </location>
</feature>
<proteinExistence type="predicted"/>
<evidence type="ECO:0000313" key="5">
    <source>
        <dbReference type="Proteomes" id="UP000722791"/>
    </source>
</evidence>
<dbReference type="PROSITE" id="PS50158">
    <property type="entry name" value="ZF_CCHC"/>
    <property type="match status" value="1"/>
</dbReference>
<dbReference type="Proteomes" id="UP000722791">
    <property type="component" value="Unassembled WGS sequence"/>
</dbReference>
<dbReference type="GO" id="GO:0008270">
    <property type="term" value="F:zinc ion binding"/>
    <property type="evidence" value="ECO:0007669"/>
    <property type="project" value="UniProtKB-KW"/>
</dbReference>
<feature type="compositionally biased region" description="Gly residues" evidence="2">
    <location>
        <begin position="74"/>
        <end position="83"/>
    </location>
</feature>
<dbReference type="AlphaFoldDB" id="A0A8J4LSR8"/>
<evidence type="ECO:0000313" key="4">
    <source>
        <dbReference type="EMBL" id="GIM08099.1"/>
    </source>
</evidence>
<keyword evidence="1" id="KW-0479">Metal-binding</keyword>
<dbReference type="SUPFAM" id="SSF57756">
    <property type="entry name" value="Retrovirus zinc finger-like domains"/>
    <property type="match status" value="1"/>
</dbReference>
<name>A0A8J4LSR8_9CHLO</name>
<sequence length="348" mass="35786">MESCPVCSSPIPIHLLESHVNQHFDEAPNAYSRREPNILTASCTICGASVPLTQLDAHERGHESAASRHRRIGGRGGGGGAGGAPAAAPPSPPTSSSSVILMSESNLPDHDEGAVSSFQGPAADGSTRGPRGAPGAAFPTGGTSAAALDLTAAAPPPPPPAVTATPCVPSIICPYGCGQWIPVSELDSHELAHRMAGPPQVSSAATAAAAASRVPRSAAGEDEDWMEMGFDDTDYSYGDDVLDDAVAAAVAAEEEDARRQREEQDFEALRAKYGFSGKAPQRSGRCFTCGQEGHWSMECPNRPGRAPPTAGTANGTAATATAVTHLSIVPAELTRQQRPDPQTRRGGG</sequence>
<dbReference type="Pfam" id="PF00098">
    <property type="entry name" value="zf-CCHC"/>
    <property type="match status" value="1"/>
</dbReference>
<dbReference type="EMBL" id="BNCQ01000026">
    <property type="protein sequence ID" value="GIM08099.1"/>
    <property type="molecule type" value="Genomic_DNA"/>
</dbReference>
<dbReference type="InterPro" id="IPR036875">
    <property type="entry name" value="Znf_CCHC_sf"/>
</dbReference>
<dbReference type="GO" id="GO:0003676">
    <property type="term" value="F:nucleic acid binding"/>
    <property type="evidence" value="ECO:0007669"/>
    <property type="project" value="InterPro"/>
</dbReference>
<gene>
    <name evidence="4" type="ORF">Vretimale_12189</name>
</gene>
<organism evidence="4 5">
    <name type="scientific">Volvox reticuliferus</name>
    <dbReference type="NCBI Taxonomy" id="1737510"/>
    <lineage>
        <taxon>Eukaryota</taxon>
        <taxon>Viridiplantae</taxon>
        <taxon>Chlorophyta</taxon>
        <taxon>core chlorophytes</taxon>
        <taxon>Chlorophyceae</taxon>
        <taxon>CS clade</taxon>
        <taxon>Chlamydomonadales</taxon>
        <taxon>Volvocaceae</taxon>
        <taxon>Volvox</taxon>
    </lineage>
</organism>
<feature type="non-terminal residue" evidence="4">
    <location>
        <position position="348"/>
    </location>
</feature>
<dbReference type="InterPro" id="IPR001878">
    <property type="entry name" value="Znf_CCHC"/>
</dbReference>
<dbReference type="Gene3D" id="4.10.60.10">
    <property type="entry name" value="Zinc finger, CCHC-type"/>
    <property type="match status" value="1"/>
</dbReference>
<evidence type="ECO:0000259" key="3">
    <source>
        <dbReference type="PROSITE" id="PS50158"/>
    </source>
</evidence>